<dbReference type="SMART" id="SM00283">
    <property type="entry name" value="MA"/>
    <property type="match status" value="1"/>
</dbReference>
<dbReference type="CDD" id="cd12912">
    <property type="entry name" value="PDC2_MCP_like"/>
    <property type="match status" value="1"/>
</dbReference>
<evidence type="ECO:0000256" key="5">
    <source>
        <dbReference type="ARBA" id="ARBA00022989"/>
    </source>
</evidence>
<keyword evidence="4 10" id="KW-0812">Transmembrane</keyword>
<dbReference type="Gene3D" id="3.30.450.20">
    <property type="entry name" value="PAS domain"/>
    <property type="match status" value="1"/>
</dbReference>
<evidence type="ECO:0000256" key="9">
    <source>
        <dbReference type="PROSITE-ProRule" id="PRU00284"/>
    </source>
</evidence>
<keyword evidence="3" id="KW-0145">Chemotaxis</keyword>
<comment type="subcellular location">
    <subcellularLocation>
        <location evidence="1">Cell membrane</location>
        <topology evidence="1">Multi-pass membrane protein</topology>
    </subcellularLocation>
</comment>
<comment type="caution">
    <text evidence="13">The sequence shown here is derived from an EMBL/GenBank/DDBJ whole genome shotgun (WGS) entry which is preliminary data.</text>
</comment>
<dbReference type="PROSITE" id="PS50111">
    <property type="entry name" value="CHEMOTAXIS_TRANSDUC_2"/>
    <property type="match status" value="1"/>
</dbReference>
<dbReference type="Pfam" id="PF02743">
    <property type="entry name" value="dCache_1"/>
    <property type="match status" value="1"/>
</dbReference>
<dbReference type="SUPFAM" id="SSF103190">
    <property type="entry name" value="Sensory domain-like"/>
    <property type="match status" value="1"/>
</dbReference>
<dbReference type="PROSITE" id="PS50885">
    <property type="entry name" value="HAMP"/>
    <property type="match status" value="1"/>
</dbReference>
<dbReference type="InterPro" id="IPR029151">
    <property type="entry name" value="Sensor-like_sf"/>
</dbReference>
<comment type="similarity">
    <text evidence="8">Belongs to the methyl-accepting chemotaxis (MCP) protein family.</text>
</comment>
<dbReference type="Gene3D" id="1.10.287.950">
    <property type="entry name" value="Methyl-accepting chemotaxis protein"/>
    <property type="match status" value="1"/>
</dbReference>
<dbReference type="InterPro" id="IPR033479">
    <property type="entry name" value="dCache_1"/>
</dbReference>
<dbReference type="SUPFAM" id="SSF58104">
    <property type="entry name" value="Methyl-accepting chemotaxis protein (MCP) signaling domain"/>
    <property type="match status" value="1"/>
</dbReference>
<name>A0ABS4JY67_9CLOT</name>
<organism evidence="13 14">
    <name type="scientific">Clostridium punense</name>
    <dbReference type="NCBI Taxonomy" id="1054297"/>
    <lineage>
        <taxon>Bacteria</taxon>
        <taxon>Bacillati</taxon>
        <taxon>Bacillota</taxon>
        <taxon>Clostridia</taxon>
        <taxon>Eubacteriales</taxon>
        <taxon>Clostridiaceae</taxon>
        <taxon>Clostridium</taxon>
    </lineage>
</organism>
<feature type="domain" description="HAMP" evidence="12">
    <location>
        <begin position="308"/>
        <end position="360"/>
    </location>
</feature>
<evidence type="ECO:0000256" key="10">
    <source>
        <dbReference type="SAM" id="Phobius"/>
    </source>
</evidence>
<evidence type="ECO:0000256" key="4">
    <source>
        <dbReference type="ARBA" id="ARBA00022692"/>
    </source>
</evidence>
<dbReference type="InterPro" id="IPR004089">
    <property type="entry name" value="MCPsignal_dom"/>
</dbReference>
<dbReference type="InterPro" id="IPR003660">
    <property type="entry name" value="HAMP_dom"/>
</dbReference>
<keyword evidence="5 10" id="KW-1133">Transmembrane helix</keyword>
<dbReference type="EMBL" id="JAGGLL010000002">
    <property type="protein sequence ID" value="MBP2020484.1"/>
    <property type="molecule type" value="Genomic_DNA"/>
</dbReference>
<dbReference type="Gene3D" id="6.10.340.10">
    <property type="match status" value="1"/>
</dbReference>
<evidence type="ECO:0000313" key="14">
    <source>
        <dbReference type="Proteomes" id="UP001519308"/>
    </source>
</evidence>
<dbReference type="Pfam" id="PF00015">
    <property type="entry name" value="MCPsignal"/>
    <property type="match status" value="1"/>
</dbReference>
<evidence type="ECO:0000256" key="1">
    <source>
        <dbReference type="ARBA" id="ARBA00004651"/>
    </source>
</evidence>
<evidence type="ECO:0000256" key="2">
    <source>
        <dbReference type="ARBA" id="ARBA00022475"/>
    </source>
</evidence>
<evidence type="ECO:0000256" key="7">
    <source>
        <dbReference type="ARBA" id="ARBA00023224"/>
    </source>
</evidence>
<protein>
    <submittedName>
        <fullName evidence="13">Methyl-accepting chemotaxis protein</fullName>
    </submittedName>
</protein>
<sequence length="668" mass="71845">MKKSLKAKLIIMFVIFISVPLIASGVFSYISASTAMEKSTEGNLVEITNKTGQIVQSTVSSVEKYIQLMTMNKDIPTALKTNSTEDKKNAFDYIAAVQSAYSKEIEQIVIVDLSSKGIISNANMNENIDLSDRDYIKTALSGIAGKSGVIESKTTGKRVIAIAYPLTYENKVVGAILASIKLETITEHLDKVKIGKGGYAFMLNKDGLMLHHPVGDKILKEKVFETTSPSLKALTEIMKTGKSGSGEYNYEGVEKYMAFVPVGDWIVAVTANYNEYMDAAFKIRTNTLVLTIISLILAIGAAYGMTTRNIIKPIKQLEDLMIQAGQGDLTVLSNIKTRDEIQTLGEKFNDMIQSQGDIINNVRKSAEELAASSEEMASSTEIIGAASEEITNSIQGVAADAEEQNNAVVEASKVLVELSSLVQIAQNKSSTAKGNSDTCLQVAQGGRTYLKQTVQAMDGISEVSTETSETLKALEQLSNKVGVIVTTINGIAEQTNLLALNAAIEAARAGEQGRGFAVVADEVRKLSEESTKGANEITTLVGEMVHQISLAVKSMEYGMNAVNEGVAVVSQTDEAFLSIIGSVEQIVKDIKQIDEITKSEVASSEQIIKLIDSVATRTEGTAASSEQVSASTEEQVATIQNLSSVAEEVSAMANELNILVERFRIRGE</sequence>
<evidence type="ECO:0000256" key="6">
    <source>
        <dbReference type="ARBA" id="ARBA00023136"/>
    </source>
</evidence>
<dbReference type="Proteomes" id="UP001519308">
    <property type="component" value="Unassembled WGS sequence"/>
</dbReference>
<dbReference type="Pfam" id="PF00672">
    <property type="entry name" value="HAMP"/>
    <property type="match status" value="1"/>
</dbReference>
<feature type="transmembrane region" description="Helical" evidence="10">
    <location>
        <begin position="9"/>
        <end position="30"/>
    </location>
</feature>
<evidence type="ECO:0000259" key="12">
    <source>
        <dbReference type="PROSITE" id="PS50885"/>
    </source>
</evidence>
<dbReference type="CDD" id="cd06225">
    <property type="entry name" value="HAMP"/>
    <property type="match status" value="1"/>
</dbReference>
<keyword evidence="14" id="KW-1185">Reference proteome</keyword>
<dbReference type="PANTHER" id="PTHR32089:SF112">
    <property type="entry name" value="LYSOZYME-LIKE PROTEIN-RELATED"/>
    <property type="match status" value="1"/>
</dbReference>
<keyword evidence="7 9" id="KW-0807">Transducer</keyword>
<gene>
    <name evidence="13" type="ORF">J2Z44_000268</name>
</gene>
<dbReference type="CDD" id="cd11386">
    <property type="entry name" value="MCP_signal"/>
    <property type="match status" value="1"/>
</dbReference>
<accession>A0ABS4JY67</accession>
<proteinExistence type="inferred from homology"/>
<feature type="transmembrane region" description="Helical" evidence="10">
    <location>
        <begin position="287"/>
        <end position="306"/>
    </location>
</feature>
<evidence type="ECO:0000313" key="13">
    <source>
        <dbReference type="EMBL" id="MBP2020484.1"/>
    </source>
</evidence>
<dbReference type="SMART" id="SM00304">
    <property type="entry name" value="HAMP"/>
    <property type="match status" value="1"/>
</dbReference>
<evidence type="ECO:0000256" key="8">
    <source>
        <dbReference type="ARBA" id="ARBA00029447"/>
    </source>
</evidence>
<dbReference type="CDD" id="cd12914">
    <property type="entry name" value="PDC1_DGC_like"/>
    <property type="match status" value="1"/>
</dbReference>
<reference evidence="13 14" key="1">
    <citation type="submission" date="2021-03" db="EMBL/GenBank/DDBJ databases">
        <title>Genomic Encyclopedia of Type Strains, Phase IV (KMG-IV): sequencing the most valuable type-strain genomes for metagenomic binning, comparative biology and taxonomic classification.</title>
        <authorList>
            <person name="Goeker M."/>
        </authorList>
    </citation>
    <scope>NUCLEOTIDE SEQUENCE [LARGE SCALE GENOMIC DNA]</scope>
    <source>
        <strain evidence="13 14">DSM 28650</strain>
    </source>
</reference>
<evidence type="ECO:0000256" key="3">
    <source>
        <dbReference type="ARBA" id="ARBA00022500"/>
    </source>
</evidence>
<keyword evidence="6 10" id="KW-0472">Membrane</keyword>
<evidence type="ECO:0000259" key="11">
    <source>
        <dbReference type="PROSITE" id="PS50111"/>
    </source>
</evidence>
<keyword evidence="2" id="KW-1003">Cell membrane</keyword>
<dbReference type="RefSeq" id="WP_021281576.1">
    <property type="nucleotide sequence ID" value="NZ_JAGGLL010000002.1"/>
</dbReference>
<dbReference type="PANTHER" id="PTHR32089">
    <property type="entry name" value="METHYL-ACCEPTING CHEMOTAXIS PROTEIN MCPB"/>
    <property type="match status" value="1"/>
</dbReference>
<feature type="domain" description="Methyl-accepting transducer" evidence="11">
    <location>
        <begin position="379"/>
        <end position="615"/>
    </location>
</feature>